<name>A0A4C1V4U0_EUMVA</name>
<sequence length="151" mass="16732">MVHGIPAKFIVKETSSWPPRTQGGDPVLITDKTMPGTLASRTNRQDDTRTRQQGAHSGNSNQIGHTEATHVPPAASARGEMVLRAAKWLMACSFKCIKRITLVVAAPPPTPYKDRRQKCKTVFHFLPSSRQNDDVFQDVASYQCIVGWIAF</sequence>
<dbReference type="AlphaFoldDB" id="A0A4C1V4U0"/>
<evidence type="ECO:0000313" key="3">
    <source>
        <dbReference type="Proteomes" id="UP000299102"/>
    </source>
</evidence>
<evidence type="ECO:0000313" key="2">
    <source>
        <dbReference type="EMBL" id="GBP33302.1"/>
    </source>
</evidence>
<feature type="compositionally biased region" description="Polar residues" evidence="1">
    <location>
        <begin position="54"/>
        <end position="64"/>
    </location>
</feature>
<reference evidence="2 3" key="1">
    <citation type="journal article" date="2019" name="Commun. Biol.">
        <title>The bagworm genome reveals a unique fibroin gene that provides high tensile strength.</title>
        <authorList>
            <person name="Kono N."/>
            <person name="Nakamura H."/>
            <person name="Ohtoshi R."/>
            <person name="Tomita M."/>
            <person name="Numata K."/>
            <person name="Arakawa K."/>
        </authorList>
    </citation>
    <scope>NUCLEOTIDE SEQUENCE [LARGE SCALE GENOMIC DNA]</scope>
</reference>
<comment type="caution">
    <text evidence="2">The sequence shown here is derived from an EMBL/GenBank/DDBJ whole genome shotgun (WGS) entry which is preliminary data.</text>
</comment>
<accession>A0A4C1V4U0</accession>
<protein>
    <submittedName>
        <fullName evidence="2">Uncharacterized protein</fullName>
    </submittedName>
</protein>
<organism evidence="2 3">
    <name type="scientific">Eumeta variegata</name>
    <name type="common">Bagworm moth</name>
    <name type="synonym">Eumeta japonica</name>
    <dbReference type="NCBI Taxonomy" id="151549"/>
    <lineage>
        <taxon>Eukaryota</taxon>
        <taxon>Metazoa</taxon>
        <taxon>Ecdysozoa</taxon>
        <taxon>Arthropoda</taxon>
        <taxon>Hexapoda</taxon>
        <taxon>Insecta</taxon>
        <taxon>Pterygota</taxon>
        <taxon>Neoptera</taxon>
        <taxon>Endopterygota</taxon>
        <taxon>Lepidoptera</taxon>
        <taxon>Glossata</taxon>
        <taxon>Ditrysia</taxon>
        <taxon>Tineoidea</taxon>
        <taxon>Psychidae</taxon>
        <taxon>Oiketicinae</taxon>
        <taxon>Eumeta</taxon>
    </lineage>
</organism>
<feature type="region of interest" description="Disordered" evidence="1">
    <location>
        <begin position="13"/>
        <end position="73"/>
    </location>
</feature>
<dbReference type="EMBL" id="BGZK01000272">
    <property type="protein sequence ID" value="GBP33302.1"/>
    <property type="molecule type" value="Genomic_DNA"/>
</dbReference>
<proteinExistence type="predicted"/>
<evidence type="ECO:0000256" key="1">
    <source>
        <dbReference type="SAM" id="MobiDB-lite"/>
    </source>
</evidence>
<gene>
    <name evidence="2" type="ORF">EVAR_30890_1</name>
</gene>
<keyword evidence="3" id="KW-1185">Reference proteome</keyword>
<dbReference type="Proteomes" id="UP000299102">
    <property type="component" value="Unassembled WGS sequence"/>
</dbReference>